<dbReference type="PROSITE" id="PS50943">
    <property type="entry name" value="HTH_CROC1"/>
    <property type="match status" value="1"/>
</dbReference>
<evidence type="ECO:0000313" key="3">
    <source>
        <dbReference type="Proteomes" id="UP000525652"/>
    </source>
</evidence>
<dbReference type="EMBL" id="JACHVA010000141">
    <property type="protein sequence ID" value="MBC2604296.1"/>
    <property type="molecule type" value="Genomic_DNA"/>
</dbReference>
<protein>
    <submittedName>
        <fullName evidence="2">XRE family transcriptional regulator</fullName>
    </submittedName>
</protein>
<dbReference type="Proteomes" id="UP000525652">
    <property type="component" value="Unassembled WGS sequence"/>
</dbReference>
<dbReference type="GO" id="GO:0003677">
    <property type="term" value="F:DNA binding"/>
    <property type="evidence" value="ECO:0007669"/>
    <property type="project" value="InterPro"/>
</dbReference>
<evidence type="ECO:0000313" key="2">
    <source>
        <dbReference type="EMBL" id="MBC2604296.1"/>
    </source>
</evidence>
<evidence type="ECO:0000259" key="1">
    <source>
        <dbReference type="PROSITE" id="PS50943"/>
    </source>
</evidence>
<proteinExistence type="predicted"/>
<dbReference type="AlphaFoldDB" id="A0A7X1E6N2"/>
<feature type="domain" description="HTH cro/C1-type" evidence="1">
    <location>
        <begin position="22"/>
        <end position="57"/>
    </location>
</feature>
<reference evidence="2 3" key="1">
    <citation type="submission" date="2020-07" db="EMBL/GenBank/DDBJ databases">
        <authorList>
            <person name="Feng X."/>
        </authorList>
    </citation>
    <scope>NUCLEOTIDE SEQUENCE [LARGE SCALE GENOMIC DNA]</scope>
    <source>
        <strain evidence="2 3">JCM14086</strain>
    </source>
</reference>
<sequence length="85" mass="9071">MRMERGSTQQGLASECAARGWDLSRAGLSKIEAGIRRVNDAELLLLSDILKLPLGAFFGLSEGASDQEKEEAATAAISVARHGRD</sequence>
<comment type="caution">
    <text evidence="2">The sequence shown here is derived from an EMBL/GenBank/DDBJ whole genome shotgun (WGS) entry which is preliminary data.</text>
</comment>
<dbReference type="InterPro" id="IPR010982">
    <property type="entry name" value="Lambda_DNA-bd_dom_sf"/>
</dbReference>
<accession>A0A7X1E6N2</accession>
<gene>
    <name evidence="2" type="ORF">H5P30_21150</name>
</gene>
<dbReference type="Gene3D" id="1.10.260.40">
    <property type="entry name" value="lambda repressor-like DNA-binding domains"/>
    <property type="match status" value="1"/>
</dbReference>
<dbReference type="InterPro" id="IPR001387">
    <property type="entry name" value="Cro/C1-type_HTH"/>
</dbReference>
<name>A0A7X1E6N2_9BACT</name>
<keyword evidence="3" id="KW-1185">Reference proteome</keyword>
<organism evidence="2 3">
    <name type="scientific">Puniceicoccus vermicola</name>
    <dbReference type="NCBI Taxonomy" id="388746"/>
    <lineage>
        <taxon>Bacteria</taxon>
        <taxon>Pseudomonadati</taxon>
        <taxon>Verrucomicrobiota</taxon>
        <taxon>Opitutia</taxon>
        <taxon>Puniceicoccales</taxon>
        <taxon>Puniceicoccaceae</taxon>
        <taxon>Puniceicoccus</taxon>
    </lineage>
</organism>
<dbReference type="SUPFAM" id="SSF47413">
    <property type="entry name" value="lambda repressor-like DNA-binding domains"/>
    <property type="match status" value="1"/>
</dbReference>